<feature type="domain" description="N-acetyltransferase" evidence="3">
    <location>
        <begin position="1"/>
        <end position="154"/>
    </location>
</feature>
<keyword evidence="1" id="KW-0808">Transferase</keyword>
<accession>A0ABM8GFU5</accession>
<evidence type="ECO:0000256" key="1">
    <source>
        <dbReference type="ARBA" id="ARBA00022679"/>
    </source>
</evidence>
<dbReference type="EMBL" id="AP027731">
    <property type="protein sequence ID" value="BDZ47226.1"/>
    <property type="molecule type" value="Genomic_DNA"/>
</dbReference>
<keyword evidence="2" id="KW-0012">Acyltransferase</keyword>
<evidence type="ECO:0000313" key="5">
    <source>
        <dbReference type="Proteomes" id="UP001321498"/>
    </source>
</evidence>
<evidence type="ECO:0000259" key="3">
    <source>
        <dbReference type="PROSITE" id="PS51186"/>
    </source>
</evidence>
<name>A0ABM8GFU5_9MICO</name>
<dbReference type="Gene3D" id="3.40.630.30">
    <property type="match status" value="1"/>
</dbReference>
<organism evidence="4 5">
    <name type="scientific">Naasia aerilata</name>
    <dbReference type="NCBI Taxonomy" id="1162966"/>
    <lineage>
        <taxon>Bacteria</taxon>
        <taxon>Bacillati</taxon>
        <taxon>Actinomycetota</taxon>
        <taxon>Actinomycetes</taxon>
        <taxon>Micrococcales</taxon>
        <taxon>Microbacteriaceae</taxon>
        <taxon>Naasia</taxon>
    </lineage>
</organism>
<dbReference type="Pfam" id="PF00583">
    <property type="entry name" value="Acetyltransf_1"/>
    <property type="match status" value="1"/>
</dbReference>
<protein>
    <recommendedName>
        <fullName evidence="3">N-acetyltransferase domain-containing protein</fullName>
    </recommendedName>
</protein>
<dbReference type="SUPFAM" id="SSF55729">
    <property type="entry name" value="Acyl-CoA N-acyltransferases (Nat)"/>
    <property type="match status" value="1"/>
</dbReference>
<keyword evidence="5" id="KW-1185">Reference proteome</keyword>
<evidence type="ECO:0000313" key="4">
    <source>
        <dbReference type="EMBL" id="BDZ47226.1"/>
    </source>
</evidence>
<proteinExistence type="predicted"/>
<dbReference type="Proteomes" id="UP001321498">
    <property type="component" value="Chromosome"/>
</dbReference>
<sequence>MELAPMPGERLDGWMADKVFAYAESREAAGETAEQAHAHAERSMLSFFPEGTPLAGHFVYQVIADDVQVGGLWLGPHPQIPDGRSWWVYDIAILPEYRRRGYGRQAMLLAEEEVRKLGGTVLGLNVFGFNAAAQALYDSLGYGVHSMQMRKRLR</sequence>
<reference evidence="5" key="1">
    <citation type="journal article" date="2019" name="Int. J. Syst. Evol. Microbiol.">
        <title>The Global Catalogue of Microorganisms (GCM) 10K type strain sequencing project: providing services to taxonomists for standard genome sequencing and annotation.</title>
        <authorList>
            <consortium name="The Broad Institute Genomics Platform"/>
            <consortium name="The Broad Institute Genome Sequencing Center for Infectious Disease"/>
            <person name="Wu L."/>
            <person name="Ma J."/>
        </authorList>
    </citation>
    <scope>NUCLEOTIDE SEQUENCE [LARGE SCALE GENOMIC DNA]</scope>
    <source>
        <strain evidence="5">NBRC 108725</strain>
    </source>
</reference>
<evidence type="ECO:0000256" key="2">
    <source>
        <dbReference type="ARBA" id="ARBA00023315"/>
    </source>
</evidence>
<dbReference type="CDD" id="cd04301">
    <property type="entry name" value="NAT_SF"/>
    <property type="match status" value="1"/>
</dbReference>
<gene>
    <name evidence="4" type="ORF">GCM10025866_31350</name>
</gene>
<dbReference type="PANTHER" id="PTHR43420">
    <property type="entry name" value="ACETYLTRANSFERASE"/>
    <property type="match status" value="1"/>
</dbReference>
<dbReference type="InterPro" id="IPR000182">
    <property type="entry name" value="GNAT_dom"/>
</dbReference>
<dbReference type="InterPro" id="IPR016181">
    <property type="entry name" value="Acyl_CoA_acyltransferase"/>
</dbReference>
<dbReference type="InterPro" id="IPR050680">
    <property type="entry name" value="YpeA/RimI_acetyltransf"/>
</dbReference>
<dbReference type="PROSITE" id="PS51186">
    <property type="entry name" value="GNAT"/>
    <property type="match status" value="1"/>
</dbReference>